<dbReference type="InterPro" id="IPR003825">
    <property type="entry name" value="Colicin-V_CvpA"/>
</dbReference>
<reference evidence="6" key="1">
    <citation type="journal article" date="2021" name="PeerJ">
        <title>Extensive microbial diversity within the chicken gut microbiome revealed by metagenomics and culture.</title>
        <authorList>
            <person name="Gilroy R."/>
            <person name="Ravi A."/>
            <person name="Getino M."/>
            <person name="Pursley I."/>
            <person name="Horton D.L."/>
            <person name="Alikhan N.F."/>
            <person name="Baker D."/>
            <person name="Gharbi K."/>
            <person name="Hall N."/>
            <person name="Watson M."/>
            <person name="Adriaenssens E.M."/>
            <person name="Foster-Nyarko E."/>
            <person name="Jarju S."/>
            <person name="Secka A."/>
            <person name="Antonio M."/>
            <person name="Oren A."/>
            <person name="Chaudhuri R.R."/>
            <person name="La Ragione R."/>
            <person name="Hildebrand F."/>
            <person name="Pallen M.J."/>
        </authorList>
    </citation>
    <scope>NUCLEOTIDE SEQUENCE</scope>
    <source>
        <strain evidence="6">CHK192-8294</strain>
    </source>
</reference>
<keyword evidence="4 5" id="KW-0472">Membrane</keyword>
<evidence type="ECO:0000256" key="2">
    <source>
        <dbReference type="ARBA" id="ARBA00022692"/>
    </source>
</evidence>
<proteinExistence type="predicted"/>
<feature type="transmembrane region" description="Helical" evidence="5">
    <location>
        <begin position="142"/>
        <end position="162"/>
    </location>
</feature>
<evidence type="ECO:0000313" key="7">
    <source>
        <dbReference type="Proteomes" id="UP000823921"/>
    </source>
</evidence>
<evidence type="ECO:0000256" key="5">
    <source>
        <dbReference type="SAM" id="Phobius"/>
    </source>
</evidence>
<dbReference type="PANTHER" id="PTHR37306:SF1">
    <property type="entry name" value="COLICIN V PRODUCTION PROTEIN"/>
    <property type="match status" value="1"/>
</dbReference>
<dbReference type="PANTHER" id="PTHR37306">
    <property type="entry name" value="COLICIN V PRODUCTION PROTEIN"/>
    <property type="match status" value="1"/>
</dbReference>
<feature type="transmembrane region" description="Helical" evidence="5">
    <location>
        <begin position="182"/>
        <end position="202"/>
    </location>
</feature>
<evidence type="ECO:0000256" key="1">
    <source>
        <dbReference type="ARBA" id="ARBA00004141"/>
    </source>
</evidence>
<accession>A0A9D2SC68</accession>
<evidence type="ECO:0000313" key="6">
    <source>
        <dbReference type="EMBL" id="HJB81351.1"/>
    </source>
</evidence>
<comment type="subcellular location">
    <subcellularLocation>
        <location evidence="1">Membrane</location>
        <topology evidence="1">Multi-pass membrane protein</topology>
    </subcellularLocation>
</comment>
<dbReference type="AlphaFoldDB" id="A0A9D2SC68"/>
<feature type="transmembrane region" description="Helical" evidence="5">
    <location>
        <begin position="31"/>
        <end position="50"/>
    </location>
</feature>
<comment type="caution">
    <text evidence="6">The sequence shown here is derived from an EMBL/GenBank/DDBJ whole genome shotgun (WGS) entry which is preliminary data.</text>
</comment>
<dbReference type="GO" id="GO:0016020">
    <property type="term" value="C:membrane"/>
    <property type="evidence" value="ECO:0007669"/>
    <property type="project" value="UniProtKB-SubCell"/>
</dbReference>
<evidence type="ECO:0000256" key="3">
    <source>
        <dbReference type="ARBA" id="ARBA00022989"/>
    </source>
</evidence>
<feature type="transmembrane region" description="Helical" evidence="5">
    <location>
        <begin position="7"/>
        <end position="25"/>
    </location>
</feature>
<dbReference type="GO" id="GO:0009403">
    <property type="term" value="P:toxin biosynthetic process"/>
    <property type="evidence" value="ECO:0007669"/>
    <property type="project" value="InterPro"/>
</dbReference>
<dbReference type="Pfam" id="PF02674">
    <property type="entry name" value="Colicin_V"/>
    <property type="match status" value="2"/>
</dbReference>
<reference evidence="6" key="2">
    <citation type="submission" date="2021-04" db="EMBL/GenBank/DDBJ databases">
        <authorList>
            <person name="Gilroy R."/>
        </authorList>
    </citation>
    <scope>NUCLEOTIDE SEQUENCE</scope>
    <source>
        <strain evidence="6">CHK192-8294</strain>
    </source>
</reference>
<dbReference type="Proteomes" id="UP000823921">
    <property type="component" value="Unassembled WGS sequence"/>
</dbReference>
<keyword evidence="3 5" id="KW-1133">Transmembrane helix</keyword>
<dbReference type="EMBL" id="DWXO01000095">
    <property type="protein sequence ID" value="HJB81351.1"/>
    <property type="molecule type" value="Genomic_DNA"/>
</dbReference>
<sequence>MAIVFELIVVAILAVFVLLGIKRGLVLSLCGLVGVLIAFGGAGVLARTLSPMVADALEPKFAAAIEEQLDQQIQASLEAGTQTGEETPTPDTLPLQDVLNALRDMGFYEPLINSVNQAVENGMTEVAASAAAKVAAAIAQSVAYLILFLVGFVVILILWKIISRALDLVAKLPVLHFLNKTLGGAFGLLQGCLILFIAAWAIQFMGNVIPAETVEQTVLLNFFMTTNPLSLLSGM</sequence>
<protein>
    <submittedName>
        <fullName evidence="6">CvpA family protein</fullName>
    </submittedName>
</protein>
<organism evidence="6 7">
    <name type="scientific">Candidatus Flavonifractor intestinigallinarum</name>
    <dbReference type="NCBI Taxonomy" id="2838586"/>
    <lineage>
        <taxon>Bacteria</taxon>
        <taxon>Bacillati</taxon>
        <taxon>Bacillota</taxon>
        <taxon>Clostridia</taxon>
        <taxon>Eubacteriales</taxon>
        <taxon>Oscillospiraceae</taxon>
        <taxon>Flavonifractor</taxon>
    </lineage>
</organism>
<gene>
    <name evidence="6" type="ORF">H9712_10205</name>
</gene>
<keyword evidence="2 5" id="KW-0812">Transmembrane</keyword>
<name>A0A9D2SC68_9FIRM</name>
<evidence type="ECO:0000256" key="4">
    <source>
        <dbReference type="ARBA" id="ARBA00023136"/>
    </source>
</evidence>